<reference evidence="12 13" key="1">
    <citation type="submission" date="2017-09" db="EMBL/GenBank/DDBJ databases">
        <title>Depth-based differentiation of microbial function through sediment-hosted aquifers and enrichment of novel symbionts in the deep terrestrial subsurface.</title>
        <authorList>
            <person name="Probst A.J."/>
            <person name="Ladd B."/>
            <person name="Jarett J.K."/>
            <person name="Geller-Mcgrath D.E."/>
            <person name="Sieber C.M."/>
            <person name="Emerson J.B."/>
            <person name="Anantharaman K."/>
            <person name="Thomas B.C."/>
            <person name="Malmstrom R."/>
            <person name="Stieglmeier M."/>
            <person name="Klingl A."/>
            <person name="Woyke T."/>
            <person name="Ryan C.M."/>
            <person name="Banfield J.F."/>
        </authorList>
    </citation>
    <scope>NUCLEOTIDE SEQUENCE [LARGE SCALE GENOMIC DNA]</scope>
    <source>
        <strain evidence="12">CG10_big_fil_rev_8_21_14_0_10_49_38</strain>
    </source>
</reference>
<comment type="subcellular location">
    <subcellularLocation>
        <location evidence="8">Cytoplasm</location>
    </subcellularLocation>
</comment>
<feature type="domain" description="CR-type" evidence="11">
    <location>
        <begin position="137"/>
        <end position="219"/>
    </location>
</feature>
<evidence type="ECO:0000256" key="4">
    <source>
        <dbReference type="ARBA" id="ARBA00022833"/>
    </source>
</evidence>
<keyword evidence="8" id="KW-0235">DNA replication</keyword>
<keyword evidence="3 8" id="KW-0863">Zinc-finger</keyword>
<evidence type="ECO:0000313" key="13">
    <source>
        <dbReference type="Proteomes" id="UP000230431"/>
    </source>
</evidence>
<evidence type="ECO:0000256" key="7">
    <source>
        <dbReference type="ARBA" id="ARBA00067609"/>
    </source>
</evidence>
<comment type="cofactor">
    <cofactor evidence="8">
        <name>Zn(2+)</name>
        <dbReference type="ChEBI" id="CHEBI:29105"/>
    </cofactor>
    <text evidence="8">Binds 2 Zn(2+) ions per monomer.</text>
</comment>
<dbReference type="CDD" id="cd10719">
    <property type="entry name" value="DnaJ_zf"/>
    <property type="match status" value="1"/>
</dbReference>
<comment type="function">
    <text evidence="8">Participates actively in the response to hyperosmotic and heat shock by preventing the aggregation of stress-denatured proteins and by disaggregating proteins, also in an autonomous, DnaK-independent fashion. Unfolded proteins bind initially to DnaJ; upon interaction with the DnaJ-bound protein, DnaK hydrolyzes its bound ATP, resulting in the formation of a stable complex. GrpE releases ADP from DnaK; ATP binding to DnaK triggers the release of the substrate protein, thus completing the reaction cycle. Several rounds of ATP-dependent interactions between DnaJ, DnaK and GrpE are required for fully efficient folding. Also involved, together with DnaK and GrpE, in the DNA replication of plasmids through activation of initiation proteins.</text>
</comment>
<feature type="binding site" evidence="8">
    <location>
        <position position="170"/>
    </location>
    <ligand>
        <name>Zn(2+)</name>
        <dbReference type="ChEBI" id="CHEBI:29105"/>
        <label>2</label>
    </ligand>
</feature>
<dbReference type="Gene3D" id="1.10.287.110">
    <property type="entry name" value="DnaJ domain"/>
    <property type="match status" value="1"/>
</dbReference>
<dbReference type="InterPro" id="IPR008971">
    <property type="entry name" value="HSP40/DnaJ_pept-bd"/>
</dbReference>
<dbReference type="CDD" id="cd06257">
    <property type="entry name" value="DnaJ"/>
    <property type="match status" value="1"/>
</dbReference>
<sequence length="358" mass="39188">MAKDYYKTLGVEKNASKEEVKKAFHKLAHKYHPDKQGGDEAKFKEINEAYQILSDDNKRAQYDRFGEGDFAGSDAGRAHGFDFSGFDFSGQNGEGFQFDLGDIFGDLFGGGGGQTQTKRGRDISVDIQLSFKEAIFGTERQILLTKISACAACQGSGAEPKSQMRKCAVCEGKGQVKETRRSIFGTFQSARVCETCFGRGEVPEKKCATCHGAGVINRQESIKVAIPSGIDNGEMIRLTGQGEATPGGQTGDLYVKIHVERDPTFKRLGNDLAMELKVKLTEAILGAEEVIETLDGRLTLKIPAGLSYGEILRVKEKGIPIRNSRRRGDLLVRVVFTTPGKLSKKAKQNFEDLRAEGL</sequence>
<evidence type="ECO:0000313" key="12">
    <source>
        <dbReference type="EMBL" id="PIR45859.1"/>
    </source>
</evidence>
<dbReference type="SUPFAM" id="SSF57938">
    <property type="entry name" value="DnaJ/Hsp40 cysteine-rich domain"/>
    <property type="match status" value="1"/>
</dbReference>
<dbReference type="Gene3D" id="2.60.260.20">
    <property type="entry name" value="Urease metallochaperone UreE, N-terminal domain"/>
    <property type="match status" value="2"/>
</dbReference>
<dbReference type="SUPFAM" id="SSF46565">
    <property type="entry name" value="Chaperone J-domain"/>
    <property type="match status" value="1"/>
</dbReference>
<dbReference type="Pfam" id="PF00226">
    <property type="entry name" value="DnaJ"/>
    <property type="match status" value="1"/>
</dbReference>
<dbReference type="GO" id="GO:0042026">
    <property type="term" value="P:protein refolding"/>
    <property type="evidence" value="ECO:0007669"/>
    <property type="project" value="TreeGrafter"/>
</dbReference>
<dbReference type="EMBL" id="PCYK01000022">
    <property type="protein sequence ID" value="PIR45859.1"/>
    <property type="molecule type" value="Genomic_DNA"/>
</dbReference>
<evidence type="ECO:0000256" key="2">
    <source>
        <dbReference type="ARBA" id="ARBA00022737"/>
    </source>
</evidence>
<feature type="repeat" description="CXXCXGXG motif" evidence="8">
    <location>
        <begin position="193"/>
        <end position="200"/>
    </location>
</feature>
<dbReference type="InterPro" id="IPR036869">
    <property type="entry name" value="J_dom_sf"/>
</dbReference>
<dbReference type="GO" id="GO:0009408">
    <property type="term" value="P:response to heat"/>
    <property type="evidence" value="ECO:0007669"/>
    <property type="project" value="InterPro"/>
</dbReference>
<dbReference type="Pfam" id="PF01556">
    <property type="entry name" value="DnaJ_C"/>
    <property type="match status" value="1"/>
</dbReference>
<dbReference type="PRINTS" id="PR00625">
    <property type="entry name" value="JDOMAIN"/>
</dbReference>
<dbReference type="Pfam" id="PF00684">
    <property type="entry name" value="DnaJ_CXXCXGXG"/>
    <property type="match status" value="1"/>
</dbReference>
<organism evidence="12 13">
    <name type="scientific">Candidatus Vogelbacteria bacterium CG10_big_fil_rev_8_21_14_0_10_49_38</name>
    <dbReference type="NCBI Taxonomy" id="1975043"/>
    <lineage>
        <taxon>Bacteria</taxon>
        <taxon>Candidatus Vogeliibacteriota</taxon>
    </lineage>
</organism>
<evidence type="ECO:0000256" key="3">
    <source>
        <dbReference type="ARBA" id="ARBA00022771"/>
    </source>
</evidence>
<dbReference type="NCBIfam" id="TIGR02349">
    <property type="entry name" value="DnaJ_bact"/>
    <property type="match status" value="1"/>
</dbReference>
<comment type="similarity">
    <text evidence="6 8">Belongs to the DnaJ family.</text>
</comment>
<dbReference type="InterPro" id="IPR001623">
    <property type="entry name" value="DnaJ_domain"/>
</dbReference>
<dbReference type="PROSITE" id="PS00636">
    <property type="entry name" value="DNAJ_1"/>
    <property type="match status" value="1"/>
</dbReference>
<dbReference type="GO" id="GO:0005524">
    <property type="term" value="F:ATP binding"/>
    <property type="evidence" value="ECO:0007669"/>
    <property type="project" value="InterPro"/>
</dbReference>
<dbReference type="GO" id="GO:0005737">
    <property type="term" value="C:cytoplasm"/>
    <property type="evidence" value="ECO:0007669"/>
    <property type="project" value="UniProtKB-SubCell"/>
</dbReference>
<dbReference type="InterPro" id="IPR012724">
    <property type="entry name" value="DnaJ"/>
</dbReference>
<dbReference type="InterPro" id="IPR001305">
    <property type="entry name" value="HSP_DnaJ_Cys-rich_dom"/>
</dbReference>
<dbReference type="AlphaFoldDB" id="A0A2H0RH44"/>
<dbReference type="NCBIfam" id="NF008035">
    <property type="entry name" value="PRK10767.1"/>
    <property type="match status" value="1"/>
</dbReference>
<feature type="repeat" description="CXXCXGXG motif" evidence="8">
    <location>
        <begin position="207"/>
        <end position="214"/>
    </location>
</feature>
<dbReference type="InterPro" id="IPR036410">
    <property type="entry name" value="HSP_DnaJ_Cys-rich_dom_sf"/>
</dbReference>
<comment type="caution">
    <text evidence="12">The sequence shown here is derived from an EMBL/GenBank/DDBJ whole genome shotgun (WGS) entry which is preliminary data.</text>
</comment>
<name>A0A2H0RH44_9BACT</name>
<feature type="binding site" evidence="8">
    <location>
        <position position="153"/>
    </location>
    <ligand>
        <name>Zn(2+)</name>
        <dbReference type="ChEBI" id="CHEBI:29105"/>
        <label>1</label>
    </ligand>
</feature>
<evidence type="ECO:0000259" key="11">
    <source>
        <dbReference type="PROSITE" id="PS51188"/>
    </source>
</evidence>
<dbReference type="PANTHER" id="PTHR43096">
    <property type="entry name" value="DNAJ HOMOLOG 1, MITOCHONDRIAL-RELATED"/>
    <property type="match status" value="1"/>
</dbReference>
<feature type="binding site" evidence="8">
    <location>
        <position position="196"/>
    </location>
    <ligand>
        <name>Zn(2+)</name>
        <dbReference type="ChEBI" id="CHEBI:29105"/>
        <label>2</label>
    </ligand>
</feature>
<dbReference type="GO" id="GO:0051082">
    <property type="term" value="F:unfolded protein binding"/>
    <property type="evidence" value="ECO:0007669"/>
    <property type="project" value="UniProtKB-UniRule"/>
</dbReference>
<feature type="binding site" evidence="8">
    <location>
        <position position="150"/>
    </location>
    <ligand>
        <name>Zn(2+)</name>
        <dbReference type="ChEBI" id="CHEBI:29105"/>
        <label>1</label>
    </ligand>
</feature>
<keyword evidence="8" id="KW-0346">Stress response</keyword>
<comment type="subunit">
    <text evidence="8">Homodimer.</text>
</comment>
<keyword evidence="5 8" id="KW-0143">Chaperone</keyword>
<dbReference type="PROSITE" id="PS51188">
    <property type="entry name" value="ZF_CR"/>
    <property type="match status" value="1"/>
</dbReference>
<evidence type="ECO:0000256" key="8">
    <source>
        <dbReference type="HAMAP-Rule" id="MF_01152"/>
    </source>
</evidence>
<dbReference type="CDD" id="cd10747">
    <property type="entry name" value="DnaJ_C"/>
    <property type="match status" value="1"/>
</dbReference>
<dbReference type="Proteomes" id="UP000230431">
    <property type="component" value="Unassembled WGS sequence"/>
</dbReference>
<feature type="binding site" evidence="8">
    <location>
        <position position="167"/>
    </location>
    <ligand>
        <name>Zn(2+)</name>
        <dbReference type="ChEBI" id="CHEBI:29105"/>
        <label>2</label>
    </ligand>
</feature>
<dbReference type="InterPro" id="IPR018253">
    <property type="entry name" value="DnaJ_domain_CS"/>
</dbReference>
<evidence type="ECO:0000256" key="6">
    <source>
        <dbReference type="ARBA" id="ARBA00061004"/>
    </source>
</evidence>
<dbReference type="FunFam" id="2.60.260.20:FF:000013">
    <property type="entry name" value="DnaJ subfamily B member 11"/>
    <property type="match status" value="1"/>
</dbReference>
<dbReference type="GO" id="GO:0031072">
    <property type="term" value="F:heat shock protein binding"/>
    <property type="evidence" value="ECO:0007669"/>
    <property type="project" value="InterPro"/>
</dbReference>
<dbReference type="GO" id="GO:0006260">
    <property type="term" value="P:DNA replication"/>
    <property type="evidence" value="ECO:0007669"/>
    <property type="project" value="UniProtKB-KW"/>
</dbReference>
<dbReference type="InterPro" id="IPR002939">
    <property type="entry name" value="DnaJ_C"/>
</dbReference>
<dbReference type="FunFam" id="2.10.230.10:FF:000002">
    <property type="entry name" value="Molecular chaperone DnaJ"/>
    <property type="match status" value="1"/>
</dbReference>
<feature type="binding site" evidence="8">
    <location>
        <position position="193"/>
    </location>
    <ligand>
        <name>Zn(2+)</name>
        <dbReference type="ChEBI" id="CHEBI:29105"/>
        <label>2</label>
    </ligand>
</feature>
<comment type="domain">
    <text evidence="8">The J domain is necessary and sufficient to stimulate DnaK ATPase activity. Zinc center 1 plays an important role in the autonomous, DnaK-independent chaperone activity of DnaJ. Zinc center 2 is essential for interaction with DnaK and for DnaJ activity.</text>
</comment>
<proteinExistence type="inferred from homology"/>
<feature type="binding site" evidence="8">
    <location>
        <position position="210"/>
    </location>
    <ligand>
        <name>Zn(2+)</name>
        <dbReference type="ChEBI" id="CHEBI:29105"/>
        <label>1</label>
    </ligand>
</feature>
<dbReference type="PANTHER" id="PTHR43096:SF52">
    <property type="entry name" value="DNAJ HOMOLOG 1, MITOCHONDRIAL-RELATED"/>
    <property type="match status" value="1"/>
</dbReference>
<feature type="repeat" description="CXXCXGXG motif" evidence="8">
    <location>
        <begin position="167"/>
        <end position="174"/>
    </location>
</feature>
<feature type="repeat" description="CXXCXGXG motif" evidence="8">
    <location>
        <begin position="150"/>
        <end position="157"/>
    </location>
</feature>
<accession>A0A2H0RH44</accession>
<evidence type="ECO:0000256" key="1">
    <source>
        <dbReference type="ARBA" id="ARBA00022723"/>
    </source>
</evidence>
<keyword evidence="8" id="KW-0963">Cytoplasm</keyword>
<protein>
    <recommendedName>
        <fullName evidence="7 8">Chaperone protein DnaJ</fullName>
    </recommendedName>
</protein>
<feature type="binding site" evidence="8">
    <location>
        <position position="207"/>
    </location>
    <ligand>
        <name>Zn(2+)</name>
        <dbReference type="ChEBI" id="CHEBI:29105"/>
        <label>1</label>
    </ligand>
</feature>
<evidence type="ECO:0000259" key="10">
    <source>
        <dbReference type="PROSITE" id="PS50076"/>
    </source>
</evidence>
<keyword evidence="4 8" id="KW-0862">Zinc</keyword>
<evidence type="ECO:0000256" key="5">
    <source>
        <dbReference type="ARBA" id="ARBA00023186"/>
    </source>
</evidence>
<dbReference type="SMART" id="SM00271">
    <property type="entry name" value="DnaJ"/>
    <property type="match status" value="1"/>
</dbReference>
<keyword evidence="1 8" id="KW-0479">Metal-binding</keyword>
<feature type="domain" description="J" evidence="10">
    <location>
        <begin position="4"/>
        <end position="66"/>
    </location>
</feature>
<dbReference type="PROSITE" id="PS50076">
    <property type="entry name" value="DNAJ_2"/>
    <property type="match status" value="1"/>
</dbReference>
<dbReference type="Gene3D" id="2.10.230.10">
    <property type="entry name" value="Heat shock protein DnaJ, cysteine-rich domain"/>
    <property type="match status" value="1"/>
</dbReference>
<dbReference type="SUPFAM" id="SSF49493">
    <property type="entry name" value="HSP40/DnaJ peptide-binding domain"/>
    <property type="match status" value="2"/>
</dbReference>
<feature type="zinc finger region" description="CR-type" evidence="9">
    <location>
        <begin position="137"/>
        <end position="219"/>
    </location>
</feature>
<evidence type="ECO:0000256" key="9">
    <source>
        <dbReference type="PROSITE-ProRule" id="PRU00546"/>
    </source>
</evidence>
<dbReference type="HAMAP" id="MF_01152">
    <property type="entry name" value="DnaJ"/>
    <property type="match status" value="1"/>
</dbReference>
<keyword evidence="2 8" id="KW-0677">Repeat</keyword>
<gene>
    <name evidence="8 12" type="primary">dnaJ</name>
    <name evidence="12" type="ORF">COV08_02730</name>
</gene>
<dbReference type="GO" id="GO:0008270">
    <property type="term" value="F:zinc ion binding"/>
    <property type="evidence" value="ECO:0007669"/>
    <property type="project" value="UniProtKB-UniRule"/>
</dbReference>